<dbReference type="InterPro" id="IPR057342">
    <property type="entry name" value="DEXDc_RapA"/>
</dbReference>
<dbReference type="InterPro" id="IPR000330">
    <property type="entry name" value="SNF2_N"/>
</dbReference>
<sequence length="779" mass="88937">MIQTGATISGAGDYIGMATCAITPYPHQISAFQRLYFNWPPKLLIADEVGLGKTIQAGLLIRQAWLAGKAKRILILAPKAVLTQWQIELREKFNLNIPIYDGKKLTWYDCPALKVLGKPIIKTVNREEWHQEPIVITSSHLMRRIDRSKELINTAEPYDLILLDEAHHARRQGVSSNQPKGANQLLNLMQRLKPKTQGLVLLTATPMQVSPIEIWDLLNLLGLPQKWDLNNFKHFFDYANIANPSDSQLEFMAQLFQEVEKEFGETSAESAQKFVSSGSKLATKKILQALRDKATLPRKQLTGEKRRAAISIMRCNTPVNRLISRHTRELLRHYYETGKISTRIATRLVEDEFVSLTLEERKVYEAVEDYISSTYNKASAADKNAVGFVMTIYRRRLASSFSALKSTLSQRVTTLKSRQFSQLELNEEDISDDETTDETMDTEEANQLEIEALKAEEVRELEFLLKQVERLPTDSKAQKLWQKLGEIRQEYQQVIVFTQYTDTMDFLRQYLIKTGEYKVICFSGRGGELAGGNNTWRIISRDEIKRIFKEGKADILLCTDAAAEGLNFQFCGALINYDMPWNPMRVEQRIGRIDRLGQNYEKIKIINLHYQDTVETDVYLALRERIGLFSQYVGKLQPILATLPRSIATAALSSHSQKEEQRYTIVSKLNDSITQVEAEGFDLDSITDVELEEPKHLEALYDLKTLDELLQNPALLPGGIDVKPMQEGEYKFSMPGMRESLRITTKAEYFEEHPGSMELWSPGSPLFPIETQGMNFQNS</sequence>
<protein>
    <submittedName>
        <fullName evidence="7">DEAD/DEAH box helicase</fullName>
    </submittedName>
</protein>
<accession>A0A7H0F5D4</accession>
<dbReference type="GO" id="GO:0005524">
    <property type="term" value="F:ATP binding"/>
    <property type="evidence" value="ECO:0007669"/>
    <property type="project" value="UniProtKB-KW"/>
</dbReference>
<name>A0A7H0F5D4_9CYAN</name>
<dbReference type="Proteomes" id="UP000516013">
    <property type="component" value="Chromosome"/>
</dbReference>
<dbReference type="PROSITE" id="PS51192">
    <property type="entry name" value="HELICASE_ATP_BIND_1"/>
    <property type="match status" value="1"/>
</dbReference>
<dbReference type="Gene3D" id="3.40.50.300">
    <property type="entry name" value="P-loop containing nucleotide triphosphate hydrolases"/>
    <property type="match status" value="1"/>
</dbReference>
<dbReference type="KEGG" id="ccur:IAR63_12435"/>
<dbReference type="GO" id="GO:0016787">
    <property type="term" value="F:hydrolase activity"/>
    <property type="evidence" value="ECO:0007669"/>
    <property type="project" value="UniProtKB-KW"/>
</dbReference>
<dbReference type="PROSITE" id="PS51194">
    <property type="entry name" value="HELICASE_CTER"/>
    <property type="match status" value="1"/>
</dbReference>
<dbReference type="SUPFAM" id="SSF52540">
    <property type="entry name" value="P-loop containing nucleoside triphosphate hydrolases"/>
    <property type="match status" value="2"/>
</dbReference>
<evidence type="ECO:0000259" key="6">
    <source>
        <dbReference type="PROSITE" id="PS51194"/>
    </source>
</evidence>
<dbReference type="CDD" id="cd18011">
    <property type="entry name" value="DEXDc_RapA"/>
    <property type="match status" value="1"/>
</dbReference>
<dbReference type="AlphaFoldDB" id="A0A7H0F5D4"/>
<feature type="domain" description="Helicase ATP-binding" evidence="5">
    <location>
        <begin position="34"/>
        <end position="224"/>
    </location>
</feature>
<dbReference type="Pfam" id="PF00271">
    <property type="entry name" value="Helicase_C"/>
    <property type="match status" value="1"/>
</dbReference>
<proteinExistence type="predicted"/>
<keyword evidence="2" id="KW-0378">Hydrolase</keyword>
<keyword evidence="3 7" id="KW-0347">Helicase</keyword>
<evidence type="ECO:0000313" key="8">
    <source>
        <dbReference type="Proteomes" id="UP000516013"/>
    </source>
</evidence>
<dbReference type="InterPro" id="IPR038718">
    <property type="entry name" value="SNF2-like_sf"/>
</dbReference>
<dbReference type="SMART" id="SM00490">
    <property type="entry name" value="HELICc"/>
    <property type="match status" value="1"/>
</dbReference>
<keyword evidence="1" id="KW-0547">Nucleotide-binding</keyword>
<keyword evidence="8" id="KW-1185">Reference proteome</keyword>
<keyword evidence="4" id="KW-0067">ATP-binding</keyword>
<evidence type="ECO:0000256" key="1">
    <source>
        <dbReference type="ARBA" id="ARBA00022741"/>
    </source>
</evidence>
<evidence type="ECO:0000256" key="3">
    <source>
        <dbReference type="ARBA" id="ARBA00022806"/>
    </source>
</evidence>
<dbReference type="InterPro" id="IPR014001">
    <property type="entry name" value="Helicase_ATP-bd"/>
</dbReference>
<evidence type="ECO:0000256" key="4">
    <source>
        <dbReference type="ARBA" id="ARBA00022840"/>
    </source>
</evidence>
<evidence type="ECO:0000256" key="2">
    <source>
        <dbReference type="ARBA" id="ARBA00022801"/>
    </source>
</evidence>
<dbReference type="CDD" id="cd18793">
    <property type="entry name" value="SF2_C_SNF"/>
    <property type="match status" value="1"/>
</dbReference>
<reference evidence="7 8" key="1">
    <citation type="submission" date="2020-08" db="EMBL/GenBank/DDBJ databases">
        <title>Complete genome sequence of Raphidiopsis curvispora isolated from drinking water reservoir in South Korea.</title>
        <authorList>
            <person name="Jeong J."/>
        </authorList>
    </citation>
    <scope>NUCLEOTIDE SEQUENCE [LARGE SCALE GENOMIC DNA]</scope>
    <source>
        <strain evidence="7 8">GIHE-G1</strain>
    </source>
</reference>
<dbReference type="InterPro" id="IPR027417">
    <property type="entry name" value="P-loop_NTPase"/>
</dbReference>
<dbReference type="InterPro" id="IPR001650">
    <property type="entry name" value="Helicase_C-like"/>
</dbReference>
<dbReference type="PANTHER" id="PTHR45766">
    <property type="entry name" value="DNA ANNEALING HELICASE AND ENDONUCLEASE ZRANB3 FAMILY MEMBER"/>
    <property type="match status" value="1"/>
</dbReference>
<feature type="domain" description="Helicase C-terminal" evidence="6">
    <location>
        <begin position="479"/>
        <end position="647"/>
    </location>
</feature>
<dbReference type="Pfam" id="PF00176">
    <property type="entry name" value="SNF2-rel_dom"/>
    <property type="match status" value="1"/>
</dbReference>
<dbReference type="GO" id="GO:0004386">
    <property type="term" value="F:helicase activity"/>
    <property type="evidence" value="ECO:0007669"/>
    <property type="project" value="UniProtKB-KW"/>
</dbReference>
<gene>
    <name evidence="7" type="ORF">IAR63_12435</name>
</gene>
<dbReference type="Gene3D" id="3.40.50.10810">
    <property type="entry name" value="Tandem AAA-ATPase domain"/>
    <property type="match status" value="1"/>
</dbReference>
<evidence type="ECO:0000313" key="7">
    <source>
        <dbReference type="EMBL" id="QNP31250.1"/>
    </source>
</evidence>
<organism evidence="7 8">
    <name type="scientific">Cylindrospermopsis curvispora GIHE-G1</name>
    <dbReference type="NCBI Taxonomy" id="2666332"/>
    <lineage>
        <taxon>Bacteria</taxon>
        <taxon>Bacillati</taxon>
        <taxon>Cyanobacteriota</taxon>
        <taxon>Cyanophyceae</taxon>
        <taxon>Nostocales</taxon>
        <taxon>Aphanizomenonaceae</taxon>
        <taxon>Cylindrospermopsis</taxon>
    </lineage>
</organism>
<dbReference type="InterPro" id="IPR049730">
    <property type="entry name" value="SNF2/RAD54-like_C"/>
</dbReference>
<dbReference type="PANTHER" id="PTHR45766:SF6">
    <property type="entry name" value="SWI_SNF-RELATED MATRIX-ASSOCIATED ACTIN-DEPENDENT REGULATOR OF CHROMATIN SUBFAMILY A-LIKE PROTEIN 1"/>
    <property type="match status" value="1"/>
</dbReference>
<dbReference type="SMART" id="SM00487">
    <property type="entry name" value="DEXDc"/>
    <property type="match status" value="1"/>
</dbReference>
<evidence type="ECO:0000259" key="5">
    <source>
        <dbReference type="PROSITE" id="PS51192"/>
    </source>
</evidence>
<dbReference type="EMBL" id="CP060822">
    <property type="protein sequence ID" value="QNP31250.1"/>
    <property type="molecule type" value="Genomic_DNA"/>
</dbReference>